<evidence type="ECO:0000313" key="1">
    <source>
        <dbReference type="EMBL" id="KAG0430945.1"/>
    </source>
</evidence>
<comment type="caution">
    <text evidence="1">The sequence shown here is derived from an EMBL/GenBank/DDBJ whole genome shotgun (WGS) entry which is preliminary data.</text>
</comment>
<dbReference type="EMBL" id="JABSTQ010009275">
    <property type="protein sequence ID" value="KAG0430945.1"/>
    <property type="molecule type" value="Genomic_DNA"/>
</dbReference>
<dbReference type="Proteomes" id="UP000805193">
    <property type="component" value="Unassembled WGS sequence"/>
</dbReference>
<proteinExistence type="predicted"/>
<gene>
    <name evidence="1" type="ORF">HPB47_022244</name>
</gene>
<organism evidence="1 2">
    <name type="scientific">Ixodes persulcatus</name>
    <name type="common">Taiga tick</name>
    <dbReference type="NCBI Taxonomy" id="34615"/>
    <lineage>
        <taxon>Eukaryota</taxon>
        <taxon>Metazoa</taxon>
        <taxon>Ecdysozoa</taxon>
        <taxon>Arthropoda</taxon>
        <taxon>Chelicerata</taxon>
        <taxon>Arachnida</taxon>
        <taxon>Acari</taxon>
        <taxon>Parasitiformes</taxon>
        <taxon>Ixodida</taxon>
        <taxon>Ixodoidea</taxon>
        <taxon>Ixodidae</taxon>
        <taxon>Ixodinae</taxon>
        <taxon>Ixodes</taxon>
    </lineage>
</organism>
<accession>A0AC60QDL9</accession>
<sequence length="109" mass="12509">MATVPRKFILTNNTSEGLRVTLHSTLQLCKHLPKNCGFAYVKPAKMNQDPVKHFFGKVRQAGFQNDHASVPNFLQLYRLPSALYLLRPPKFGNCEVLWSEPVWVFGFME</sequence>
<name>A0AC60QDL9_IXOPE</name>
<evidence type="ECO:0000313" key="2">
    <source>
        <dbReference type="Proteomes" id="UP000805193"/>
    </source>
</evidence>
<protein>
    <submittedName>
        <fullName evidence="1">Uncharacterized protein</fullName>
    </submittedName>
</protein>
<reference evidence="1 2" key="1">
    <citation type="journal article" date="2020" name="Cell">
        <title>Large-Scale Comparative Analyses of Tick Genomes Elucidate Their Genetic Diversity and Vector Capacities.</title>
        <authorList>
            <consortium name="Tick Genome and Microbiome Consortium (TIGMIC)"/>
            <person name="Jia N."/>
            <person name="Wang J."/>
            <person name="Shi W."/>
            <person name="Du L."/>
            <person name="Sun Y."/>
            <person name="Zhan W."/>
            <person name="Jiang J.F."/>
            <person name="Wang Q."/>
            <person name="Zhang B."/>
            <person name="Ji P."/>
            <person name="Bell-Sakyi L."/>
            <person name="Cui X.M."/>
            <person name="Yuan T.T."/>
            <person name="Jiang B.G."/>
            <person name="Yang W.F."/>
            <person name="Lam T.T."/>
            <person name="Chang Q.C."/>
            <person name="Ding S.J."/>
            <person name="Wang X.J."/>
            <person name="Zhu J.G."/>
            <person name="Ruan X.D."/>
            <person name="Zhao L."/>
            <person name="Wei J.T."/>
            <person name="Ye R.Z."/>
            <person name="Que T.C."/>
            <person name="Du C.H."/>
            <person name="Zhou Y.H."/>
            <person name="Cheng J.X."/>
            <person name="Dai P.F."/>
            <person name="Guo W.B."/>
            <person name="Han X.H."/>
            <person name="Huang E.J."/>
            <person name="Li L.F."/>
            <person name="Wei W."/>
            <person name="Gao Y.C."/>
            <person name="Liu J.Z."/>
            <person name="Shao H.Z."/>
            <person name="Wang X."/>
            <person name="Wang C.C."/>
            <person name="Yang T.C."/>
            <person name="Huo Q.B."/>
            <person name="Li W."/>
            <person name="Chen H.Y."/>
            <person name="Chen S.E."/>
            <person name="Zhou L.G."/>
            <person name="Ni X.B."/>
            <person name="Tian J.H."/>
            <person name="Sheng Y."/>
            <person name="Liu T."/>
            <person name="Pan Y.S."/>
            <person name="Xia L.Y."/>
            <person name="Li J."/>
            <person name="Zhao F."/>
            <person name="Cao W.C."/>
        </authorList>
    </citation>
    <scope>NUCLEOTIDE SEQUENCE [LARGE SCALE GENOMIC DNA]</scope>
    <source>
        <strain evidence="1">Iper-2018</strain>
    </source>
</reference>
<keyword evidence="2" id="KW-1185">Reference proteome</keyword>